<dbReference type="Pfam" id="PF13648">
    <property type="entry name" value="Lipocalin_4"/>
    <property type="match status" value="1"/>
</dbReference>
<organism evidence="2 3">
    <name type="scientific">Flagellimonas marina</name>
    <dbReference type="NCBI Taxonomy" id="1775168"/>
    <lineage>
        <taxon>Bacteria</taxon>
        <taxon>Pseudomonadati</taxon>
        <taxon>Bacteroidota</taxon>
        <taxon>Flavobacteriia</taxon>
        <taxon>Flavobacteriales</taxon>
        <taxon>Flavobacteriaceae</taxon>
        <taxon>Flagellimonas</taxon>
    </lineage>
</organism>
<feature type="domain" description="Lipocalin-like" evidence="1">
    <location>
        <begin position="25"/>
        <end position="108"/>
    </location>
</feature>
<comment type="caution">
    <text evidence="2">The sequence shown here is derived from an EMBL/GenBank/DDBJ whole genome shotgun (WGS) entry which is preliminary data.</text>
</comment>
<proteinExistence type="predicted"/>
<accession>A0ABV8PNH9</accession>
<dbReference type="RefSeq" id="WP_379765208.1">
    <property type="nucleotide sequence ID" value="NZ_JBHSCL010000007.1"/>
</dbReference>
<evidence type="ECO:0000259" key="1">
    <source>
        <dbReference type="Pfam" id="PF13648"/>
    </source>
</evidence>
<evidence type="ECO:0000313" key="3">
    <source>
        <dbReference type="Proteomes" id="UP001595841"/>
    </source>
</evidence>
<protein>
    <submittedName>
        <fullName evidence="2">Lipocalin family protein</fullName>
    </submittedName>
</protein>
<reference evidence="3" key="1">
    <citation type="journal article" date="2019" name="Int. J. Syst. Evol. Microbiol.">
        <title>The Global Catalogue of Microorganisms (GCM) 10K type strain sequencing project: providing services to taxonomists for standard genome sequencing and annotation.</title>
        <authorList>
            <consortium name="The Broad Institute Genomics Platform"/>
            <consortium name="The Broad Institute Genome Sequencing Center for Infectious Disease"/>
            <person name="Wu L."/>
            <person name="Ma J."/>
        </authorList>
    </citation>
    <scope>NUCLEOTIDE SEQUENCE [LARGE SCALE GENOMIC DNA]</scope>
    <source>
        <strain evidence="3">CGMCC 1.15774</strain>
    </source>
</reference>
<dbReference type="EMBL" id="JBHSCL010000007">
    <property type="protein sequence ID" value="MFC4221079.1"/>
    <property type="molecule type" value="Genomic_DNA"/>
</dbReference>
<keyword evidence="3" id="KW-1185">Reference proteome</keyword>
<name>A0ABV8PNH9_9FLAO</name>
<gene>
    <name evidence="2" type="ORF">ACFOWS_13080</name>
</gene>
<dbReference type="InterPro" id="IPR024311">
    <property type="entry name" value="Lipocalin-like"/>
</dbReference>
<evidence type="ECO:0000313" key="2">
    <source>
        <dbReference type="EMBL" id="MFC4221079.1"/>
    </source>
</evidence>
<sequence length="123" mass="14159">MRTLPFVLAIFISFSFTDNQKTKKIIGYWEIYKIEKSNEASQTERNKYLHFHENGVLEGGGIGKSPNKSGTWKIDAKSNTLMLQSERDNNDELGAFTIIQLTQKELVIEKDVMRVYLEKVESP</sequence>
<dbReference type="Proteomes" id="UP001595841">
    <property type="component" value="Unassembled WGS sequence"/>
</dbReference>